<evidence type="ECO:0008006" key="3">
    <source>
        <dbReference type="Google" id="ProtNLM"/>
    </source>
</evidence>
<organism evidence="1 2">
    <name type="scientific">Cerasicoccus arenae</name>
    <dbReference type="NCBI Taxonomy" id="424488"/>
    <lineage>
        <taxon>Bacteria</taxon>
        <taxon>Pseudomonadati</taxon>
        <taxon>Verrucomicrobiota</taxon>
        <taxon>Opitutia</taxon>
        <taxon>Puniceicoccales</taxon>
        <taxon>Cerasicoccaceae</taxon>
        <taxon>Cerasicoccus</taxon>
    </lineage>
</organism>
<keyword evidence="2" id="KW-1185">Reference proteome</keyword>
<dbReference type="RefSeq" id="WP_189516959.1">
    <property type="nucleotide sequence ID" value="NZ_BMXG01000026.1"/>
</dbReference>
<dbReference type="SUPFAM" id="SSF54593">
    <property type="entry name" value="Glyoxalase/Bleomycin resistance protein/Dihydroxybiphenyl dioxygenase"/>
    <property type="match status" value="1"/>
</dbReference>
<comment type="caution">
    <text evidence="1">The sequence shown here is derived from an EMBL/GenBank/DDBJ whole genome shotgun (WGS) entry which is preliminary data.</text>
</comment>
<dbReference type="Proteomes" id="UP000642829">
    <property type="component" value="Unassembled WGS sequence"/>
</dbReference>
<accession>A0A8J3DEL6</accession>
<reference evidence="1" key="2">
    <citation type="submission" date="2020-09" db="EMBL/GenBank/DDBJ databases">
        <authorList>
            <person name="Sun Q."/>
            <person name="Kim S."/>
        </authorList>
    </citation>
    <scope>NUCLEOTIDE SEQUENCE</scope>
    <source>
        <strain evidence="1">KCTC 12870</strain>
    </source>
</reference>
<proteinExistence type="predicted"/>
<dbReference type="EMBL" id="BMXG01000026">
    <property type="protein sequence ID" value="GHC11698.1"/>
    <property type="molecule type" value="Genomic_DNA"/>
</dbReference>
<protein>
    <recommendedName>
        <fullName evidence="3">Glyoxalase</fullName>
    </recommendedName>
</protein>
<gene>
    <name evidence="1" type="ORF">GCM10007047_31250</name>
</gene>
<reference evidence="1" key="1">
    <citation type="journal article" date="2014" name="Int. J. Syst. Evol. Microbiol.">
        <title>Complete genome sequence of Corynebacterium casei LMG S-19264T (=DSM 44701T), isolated from a smear-ripened cheese.</title>
        <authorList>
            <consortium name="US DOE Joint Genome Institute (JGI-PGF)"/>
            <person name="Walter F."/>
            <person name="Albersmeier A."/>
            <person name="Kalinowski J."/>
            <person name="Ruckert C."/>
        </authorList>
    </citation>
    <scope>NUCLEOTIDE SEQUENCE</scope>
    <source>
        <strain evidence="1">KCTC 12870</strain>
    </source>
</reference>
<evidence type="ECO:0000313" key="2">
    <source>
        <dbReference type="Proteomes" id="UP000642829"/>
    </source>
</evidence>
<dbReference type="AlphaFoldDB" id="A0A8J3DEL6"/>
<dbReference type="InterPro" id="IPR029068">
    <property type="entry name" value="Glyas_Bleomycin-R_OHBP_Dase"/>
</dbReference>
<dbReference type="Gene3D" id="3.10.180.10">
    <property type="entry name" value="2,3-Dihydroxybiphenyl 1,2-Dioxygenase, domain 1"/>
    <property type="match status" value="1"/>
</dbReference>
<sequence length="126" mass="14836">MKYQSVTPGIQYTDLAQPKEFFIDFMGFKVIHEEPDFCVVQRDGVKFCLHIDEEYSKNLAPLFRIETDDIQAVWQELLAKDPTKSRIHPRFKDGPELRPWSAWEFAVGWGDHVCLVFQEWTNKDQA</sequence>
<name>A0A8J3DEL6_9BACT</name>
<evidence type="ECO:0000313" key="1">
    <source>
        <dbReference type="EMBL" id="GHC11698.1"/>
    </source>
</evidence>